<feature type="compositionally biased region" description="Polar residues" evidence="1">
    <location>
        <begin position="70"/>
        <end position="94"/>
    </location>
</feature>
<evidence type="ECO:0000256" key="1">
    <source>
        <dbReference type="SAM" id="MobiDB-lite"/>
    </source>
</evidence>
<feature type="compositionally biased region" description="Basic and acidic residues" evidence="1">
    <location>
        <begin position="38"/>
        <end position="57"/>
    </location>
</feature>
<sequence length="107" mass="12244">MPKKASLKQNTHAFKKTSASKKKFSSFNNSIKNNSIHNDQDRNARNYDSEFSKHESSESEDSEPDDYTSFNNTRTSKGMSASQKMFTSSSNKQIFSFKRNDTLNDIN</sequence>
<keyword evidence="3" id="KW-1185">Reference proteome</keyword>
<protein>
    <submittedName>
        <fullName evidence="2">Uncharacterized protein</fullName>
    </submittedName>
</protein>
<reference evidence="2 3" key="1">
    <citation type="journal article" date="2019" name="Environ. Microbiol.">
        <title>At the nexus of three kingdoms: the genome of the mycorrhizal fungus Gigaspora margarita provides insights into plant, endobacterial and fungal interactions.</title>
        <authorList>
            <person name="Venice F."/>
            <person name="Ghignone S."/>
            <person name="Salvioli di Fossalunga A."/>
            <person name="Amselem J."/>
            <person name="Novero M."/>
            <person name="Xianan X."/>
            <person name="Sedzielewska Toro K."/>
            <person name="Morin E."/>
            <person name="Lipzen A."/>
            <person name="Grigoriev I.V."/>
            <person name="Henrissat B."/>
            <person name="Martin F.M."/>
            <person name="Bonfante P."/>
        </authorList>
    </citation>
    <scope>NUCLEOTIDE SEQUENCE [LARGE SCALE GENOMIC DNA]</scope>
    <source>
        <strain evidence="2 3">BEG34</strain>
    </source>
</reference>
<evidence type="ECO:0000313" key="3">
    <source>
        <dbReference type="Proteomes" id="UP000439903"/>
    </source>
</evidence>
<dbReference type="AlphaFoldDB" id="A0A8H4A632"/>
<feature type="compositionally biased region" description="Basic and acidic residues" evidence="1">
    <location>
        <begin position="98"/>
        <end position="107"/>
    </location>
</feature>
<gene>
    <name evidence="2" type="ORF">F8M41_005150</name>
</gene>
<proteinExistence type="predicted"/>
<comment type="caution">
    <text evidence="2">The sequence shown here is derived from an EMBL/GenBank/DDBJ whole genome shotgun (WGS) entry which is preliminary data.</text>
</comment>
<organism evidence="2 3">
    <name type="scientific">Gigaspora margarita</name>
    <dbReference type="NCBI Taxonomy" id="4874"/>
    <lineage>
        <taxon>Eukaryota</taxon>
        <taxon>Fungi</taxon>
        <taxon>Fungi incertae sedis</taxon>
        <taxon>Mucoromycota</taxon>
        <taxon>Glomeromycotina</taxon>
        <taxon>Glomeromycetes</taxon>
        <taxon>Diversisporales</taxon>
        <taxon>Gigasporaceae</taxon>
        <taxon>Gigaspora</taxon>
    </lineage>
</organism>
<feature type="region of interest" description="Disordered" evidence="1">
    <location>
        <begin position="1"/>
        <end position="107"/>
    </location>
</feature>
<accession>A0A8H4A632</accession>
<dbReference type="Proteomes" id="UP000439903">
    <property type="component" value="Unassembled WGS sequence"/>
</dbReference>
<dbReference type="EMBL" id="WTPW01001486">
    <property type="protein sequence ID" value="KAF0432807.1"/>
    <property type="molecule type" value="Genomic_DNA"/>
</dbReference>
<evidence type="ECO:0000313" key="2">
    <source>
        <dbReference type="EMBL" id="KAF0432807.1"/>
    </source>
</evidence>
<feature type="compositionally biased region" description="Low complexity" evidence="1">
    <location>
        <begin position="25"/>
        <end position="37"/>
    </location>
</feature>
<feature type="compositionally biased region" description="Basic residues" evidence="1">
    <location>
        <begin position="13"/>
        <end position="24"/>
    </location>
</feature>
<name>A0A8H4A632_GIGMA</name>